<evidence type="ECO:0000256" key="1">
    <source>
        <dbReference type="SAM" id="SignalP"/>
    </source>
</evidence>
<name>A0A5B7DII6_PORTR</name>
<sequence>MPDQLLLLLLASLSSPHTHTLWLILSTWFLIHRATQQQQQQCLGVASQQHQNKTALIKKILKGSRPPQPWPAKLR</sequence>
<protein>
    <recommendedName>
        <fullName evidence="4">Secreted protein</fullName>
    </recommendedName>
</protein>
<dbReference type="Proteomes" id="UP000324222">
    <property type="component" value="Unassembled WGS sequence"/>
</dbReference>
<evidence type="ECO:0008006" key="4">
    <source>
        <dbReference type="Google" id="ProtNLM"/>
    </source>
</evidence>
<keyword evidence="1" id="KW-0732">Signal</keyword>
<accession>A0A5B7DII6</accession>
<comment type="caution">
    <text evidence="2">The sequence shown here is derived from an EMBL/GenBank/DDBJ whole genome shotgun (WGS) entry which is preliminary data.</text>
</comment>
<organism evidence="2 3">
    <name type="scientific">Portunus trituberculatus</name>
    <name type="common">Swimming crab</name>
    <name type="synonym">Neptunus trituberculatus</name>
    <dbReference type="NCBI Taxonomy" id="210409"/>
    <lineage>
        <taxon>Eukaryota</taxon>
        <taxon>Metazoa</taxon>
        <taxon>Ecdysozoa</taxon>
        <taxon>Arthropoda</taxon>
        <taxon>Crustacea</taxon>
        <taxon>Multicrustacea</taxon>
        <taxon>Malacostraca</taxon>
        <taxon>Eumalacostraca</taxon>
        <taxon>Eucarida</taxon>
        <taxon>Decapoda</taxon>
        <taxon>Pleocyemata</taxon>
        <taxon>Brachyura</taxon>
        <taxon>Eubrachyura</taxon>
        <taxon>Portunoidea</taxon>
        <taxon>Portunidae</taxon>
        <taxon>Portuninae</taxon>
        <taxon>Portunus</taxon>
    </lineage>
</organism>
<reference evidence="2 3" key="1">
    <citation type="submission" date="2019-05" db="EMBL/GenBank/DDBJ databases">
        <title>Another draft genome of Portunus trituberculatus and its Hox gene families provides insights of decapod evolution.</title>
        <authorList>
            <person name="Jeong J.-H."/>
            <person name="Song I."/>
            <person name="Kim S."/>
            <person name="Choi T."/>
            <person name="Kim D."/>
            <person name="Ryu S."/>
            <person name="Kim W."/>
        </authorList>
    </citation>
    <scope>NUCLEOTIDE SEQUENCE [LARGE SCALE GENOMIC DNA]</scope>
    <source>
        <tissue evidence="2">Muscle</tissue>
    </source>
</reference>
<feature type="signal peptide" evidence="1">
    <location>
        <begin position="1"/>
        <end position="20"/>
    </location>
</feature>
<feature type="chain" id="PRO_5022700601" description="Secreted protein" evidence="1">
    <location>
        <begin position="21"/>
        <end position="75"/>
    </location>
</feature>
<evidence type="ECO:0000313" key="2">
    <source>
        <dbReference type="EMBL" id="MPC20886.1"/>
    </source>
</evidence>
<proteinExistence type="predicted"/>
<keyword evidence="3" id="KW-1185">Reference proteome</keyword>
<dbReference type="EMBL" id="VSRR010000920">
    <property type="protein sequence ID" value="MPC20886.1"/>
    <property type="molecule type" value="Genomic_DNA"/>
</dbReference>
<gene>
    <name evidence="2" type="ORF">E2C01_013848</name>
</gene>
<evidence type="ECO:0000313" key="3">
    <source>
        <dbReference type="Proteomes" id="UP000324222"/>
    </source>
</evidence>
<dbReference type="AlphaFoldDB" id="A0A5B7DII6"/>